<dbReference type="Proteomes" id="UP000019384">
    <property type="component" value="Unassembled WGS sequence"/>
</dbReference>
<feature type="modified residue" description="2',4',5'-topaquinone" evidence="10">
    <location>
        <position position="387"/>
    </location>
</feature>
<dbReference type="Gene3D" id="2.70.98.20">
    <property type="entry name" value="Copper amine oxidase, catalytic domain"/>
    <property type="match status" value="1"/>
</dbReference>
<dbReference type="HOGENOM" id="CLU_011500_3_1_1"/>
<feature type="active site" description="Proton acceptor" evidence="9">
    <location>
        <position position="303"/>
    </location>
</feature>
<dbReference type="SUPFAM" id="SSF49998">
    <property type="entry name" value="Amine oxidase catalytic domain"/>
    <property type="match status" value="1"/>
</dbReference>
<reference evidence="13" key="1">
    <citation type="submission" date="2013-12" db="EMBL/GenBank/DDBJ databases">
        <authorList>
            <person name="Genoscope - CEA"/>
        </authorList>
    </citation>
    <scope>NUCLEOTIDE SEQUENCE</scope>
    <source>
        <strain evidence="13">CBS 1993</strain>
    </source>
</reference>
<dbReference type="PANTHER" id="PTHR10638:SF33">
    <property type="entry name" value="AMINE OXIDASE"/>
    <property type="match status" value="1"/>
</dbReference>
<dbReference type="STRING" id="1382522.W6ML76"/>
<evidence type="ECO:0000259" key="12">
    <source>
        <dbReference type="Pfam" id="PF01179"/>
    </source>
</evidence>
<dbReference type="SUPFAM" id="SSF54416">
    <property type="entry name" value="Amine oxidase N-terminal region"/>
    <property type="match status" value="2"/>
</dbReference>
<reference evidence="13" key="2">
    <citation type="submission" date="2014-02" db="EMBL/GenBank/DDBJ databases">
        <title>Complete DNA sequence of /Kuraishia capsulata/ illustrates novel genomic features among budding yeasts (/Saccharomycotina/).</title>
        <authorList>
            <person name="Morales L."/>
            <person name="Noel B."/>
            <person name="Porcel B."/>
            <person name="Marcet-Houben M."/>
            <person name="Hullo M-F."/>
            <person name="Sacerdot C."/>
            <person name="Tekaia F."/>
            <person name="Leh-Louis V."/>
            <person name="Despons L."/>
            <person name="Khanna V."/>
            <person name="Aury J-M."/>
            <person name="Barbe V."/>
            <person name="Couloux A."/>
            <person name="Labadie K."/>
            <person name="Pelletier E."/>
            <person name="Souciet J-L."/>
            <person name="Boekhout T."/>
            <person name="Gabaldon T."/>
            <person name="Wincker P."/>
            <person name="Dujon B."/>
        </authorList>
    </citation>
    <scope>NUCLEOTIDE SEQUENCE</scope>
    <source>
        <strain evidence="13">CBS 1993</strain>
    </source>
</reference>
<dbReference type="RefSeq" id="XP_022459212.1">
    <property type="nucleotide sequence ID" value="XM_022601584.1"/>
</dbReference>
<dbReference type="GO" id="GO:0008131">
    <property type="term" value="F:primary methylamine oxidase activity"/>
    <property type="evidence" value="ECO:0007669"/>
    <property type="project" value="InterPro"/>
</dbReference>
<evidence type="ECO:0000313" key="13">
    <source>
        <dbReference type="EMBL" id="CDK27216.1"/>
    </source>
</evidence>
<dbReference type="InterPro" id="IPR000269">
    <property type="entry name" value="Cu_amine_oxidase"/>
</dbReference>
<dbReference type="GeneID" id="34520600"/>
<dbReference type="FunFam" id="2.70.98.20:FF:000001">
    <property type="entry name" value="Amine oxidase"/>
    <property type="match status" value="1"/>
</dbReference>
<comment type="cofactor">
    <cofactor evidence="1">
        <name>Cu cation</name>
        <dbReference type="ChEBI" id="CHEBI:23378"/>
    </cofactor>
</comment>
<evidence type="ECO:0000256" key="2">
    <source>
        <dbReference type="ARBA" id="ARBA00007983"/>
    </source>
</evidence>
<evidence type="ECO:0000256" key="9">
    <source>
        <dbReference type="PIRSR" id="PIRSR600269-50"/>
    </source>
</evidence>
<comment type="similarity">
    <text evidence="2 11">Belongs to the copper/topaquinone oxidase family.</text>
</comment>
<feature type="active site" description="Schiff-base intermediate with substrate; via topaquinone" evidence="9">
    <location>
        <position position="387"/>
    </location>
</feature>
<evidence type="ECO:0000313" key="14">
    <source>
        <dbReference type="Proteomes" id="UP000019384"/>
    </source>
</evidence>
<dbReference type="GO" id="GO:0048038">
    <property type="term" value="F:quinone binding"/>
    <property type="evidence" value="ECO:0007669"/>
    <property type="project" value="InterPro"/>
</dbReference>
<protein>
    <recommendedName>
        <fullName evidence="11">Amine oxidase</fullName>
        <ecNumber evidence="11">1.4.3.-</ecNumber>
    </recommendedName>
</protein>
<evidence type="ECO:0000256" key="6">
    <source>
        <dbReference type="ARBA" id="ARBA00023002"/>
    </source>
</evidence>
<dbReference type="InterPro" id="IPR015798">
    <property type="entry name" value="Cu_amine_oxidase_C"/>
</dbReference>
<dbReference type="AlphaFoldDB" id="W6ML76"/>
<sequence>MAPHPFDAISPGEMQLASKLIKDTYSSEKPHFVQMDRVDPPKKDMLIYLEAEKKGYKLPAIPRIVQAYYYIGVELKKALVNVSFGHVITIADTPKGTVGPILPEDMIALEDLAMEHPIVKAEIAKLQLPDNIVVRSDPWIYGTDDDNEDRFLVQFFMYLADATHSESNHYSLPLKFCPVFEALTQEFIRIDYLPSGVDSTVTATMKWEPKPIIEYHPDLNGESLRDIKPLLVSQPEGPSFEIDGSKVKWQGWEFVVAPNVREGFAIYDVSFKGRSIMYRLALSEMTVPYGDPRAPFHRKQAFDLGDCGFGTNGNHLSLGCDCLGVIKYKDCYRCNGDGEPVLMPNTVCMHEQDYGLLYKHVNYRTNGAVVARRREFVVQTIATVANYEYIVNIVFDQAGQISIQVRATGILSTTPLDDDSEVPSFATRVGPGVMAPFHQHMLSFRIDPAIDGHSNSVAYDDVLQMAPHTKENPHSVGFYSQRTFVEKSGSIAQNPWTNRAYKIVNENVINPTTKKPVAYKVALPARNMILGHPDSFTYKRAHFATEQIWVTKYRDNQLYASGEFTNQSHVDTGLKEWANGDDSVRNEDIVVWATLGFTHVPRSEDFPVMPVEIHQIDLVPYGFFEHNPALDIPQANNRFNKSVLVKDGQAGSCCSKSAL</sequence>
<evidence type="ECO:0000256" key="8">
    <source>
        <dbReference type="ARBA" id="ARBA00023157"/>
    </source>
</evidence>
<evidence type="ECO:0000256" key="5">
    <source>
        <dbReference type="ARBA" id="ARBA00022772"/>
    </source>
</evidence>
<keyword evidence="6 11" id="KW-0560">Oxidoreductase</keyword>
<feature type="domain" description="Copper amine oxidase catalytic" evidence="12">
    <location>
        <begin position="232"/>
        <end position="630"/>
    </location>
</feature>
<dbReference type="EC" id="1.4.3.-" evidence="11"/>
<name>W6ML76_9ASCO</name>
<evidence type="ECO:0000256" key="11">
    <source>
        <dbReference type="RuleBase" id="RU000672"/>
    </source>
</evidence>
<accession>W6ML76</accession>
<gene>
    <name evidence="13" type="ORF">KUCA_T00003194001</name>
</gene>
<organism evidence="13 14">
    <name type="scientific">Kuraishia capsulata CBS 1993</name>
    <dbReference type="NCBI Taxonomy" id="1382522"/>
    <lineage>
        <taxon>Eukaryota</taxon>
        <taxon>Fungi</taxon>
        <taxon>Dikarya</taxon>
        <taxon>Ascomycota</taxon>
        <taxon>Saccharomycotina</taxon>
        <taxon>Pichiomycetes</taxon>
        <taxon>Pichiales</taxon>
        <taxon>Pichiaceae</taxon>
        <taxon>Kuraishia</taxon>
    </lineage>
</organism>
<evidence type="ECO:0000256" key="1">
    <source>
        <dbReference type="ARBA" id="ARBA00001935"/>
    </source>
</evidence>
<evidence type="ECO:0000256" key="3">
    <source>
        <dbReference type="ARBA" id="ARBA00011738"/>
    </source>
</evidence>
<dbReference type="PANTHER" id="PTHR10638">
    <property type="entry name" value="COPPER AMINE OXIDASE"/>
    <property type="match status" value="1"/>
</dbReference>
<keyword evidence="5 9" id="KW-0801">TPQ</keyword>
<dbReference type="Pfam" id="PF01179">
    <property type="entry name" value="Cu_amine_oxid"/>
    <property type="match status" value="1"/>
</dbReference>
<comment type="cofactor">
    <cofactor evidence="11">
        <name>Cu cation</name>
        <dbReference type="ChEBI" id="CHEBI:23378"/>
    </cofactor>
    <text evidence="11">Contains 1 topaquinone per subunit.</text>
</comment>
<evidence type="ECO:0000256" key="4">
    <source>
        <dbReference type="ARBA" id="ARBA00022723"/>
    </source>
</evidence>
<dbReference type="GO" id="GO:0005507">
    <property type="term" value="F:copper ion binding"/>
    <property type="evidence" value="ECO:0007669"/>
    <property type="project" value="InterPro"/>
</dbReference>
<keyword evidence="7 11" id="KW-0186">Copper</keyword>
<proteinExistence type="inferred from homology"/>
<dbReference type="PROSITE" id="PS01165">
    <property type="entry name" value="COPPER_AMINE_OXID_2"/>
    <property type="match status" value="1"/>
</dbReference>
<dbReference type="EMBL" id="HG793128">
    <property type="protein sequence ID" value="CDK27216.1"/>
    <property type="molecule type" value="Genomic_DNA"/>
</dbReference>
<keyword evidence="14" id="KW-1185">Reference proteome</keyword>
<dbReference type="GO" id="GO:0009308">
    <property type="term" value="P:amine metabolic process"/>
    <property type="evidence" value="ECO:0007669"/>
    <property type="project" value="UniProtKB-UniRule"/>
</dbReference>
<dbReference type="InterPro" id="IPR036460">
    <property type="entry name" value="Cu_amine_oxidase_C_sf"/>
</dbReference>
<dbReference type="PRINTS" id="PR00766">
    <property type="entry name" value="CUDAOXIDASE"/>
</dbReference>
<dbReference type="InterPro" id="IPR049947">
    <property type="entry name" value="Cu_Am_Ox_Cu-bd"/>
</dbReference>
<keyword evidence="8" id="KW-1015">Disulfide bond</keyword>
<evidence type="ECO:0000256" key="7">
    <source>
        <dbReference type="ARBA" id="ARBA00023008"/>
    </source>
</evidence>
<comment type="PTM">
    <text evidence="10 11">Topaquinone (TPQ) is generated by copper-dependent autoxidation of a specific tyrosyl residue.</text>
</comment>
<dbReference type="Gene3D" id="3.10.450.40">
    <property type="match status" value="2"/>
</dbReference>
<dbReference type="OrthoDB" id="5379943at2759"/>
<comment type="subunit">
    <text evidence="3">Homodimer.</text>
</comment>
<keyword evidence="4 11" id="KW-0479">Metal-binding</keyword>
<dbReference type="InterPro" id="IPR016182">
    <property type="entry name" value="Cu_amine_oxidase_N-reg"/>
</dbReference>
<evidence type="ECO:0000256" key="10">
    <source>
        <dbReference type="PIRSR" id="PIRSR600269-51"/>
    </source>
</evidence>